<evidence type="ECO:0000313" key="1">
    <source>
        <dbReference type="EMBL" id="MEQ2434439.1"/>
    </source>
</evidence>
<evidence type="ECO:0000313" key="2">
    <source>
        <dbReference type="Proteomes" id="UP001457898"/>
    </source>
</evidence>
<gene>
    <name evidence="1" type="ORF">WMO65_25970</name>
</gene>
<name>A0ABV1DVM8_9FIRM</name>
<dbReference type="EMBL" id="JBBMFP010000057">
    <property type="protein sequence ID" value="MEQ2434439.1"/>
    <property type="molecule type" value="Genomic_DNA"/>
</dbReference>
<dbReference type="Proteomes" id="UP001457898">
    <property type="component" value="Unassembled WGS sequence"/>
</dbReference>
<reference evidence="1 2" key="1">
    <citation type="submission" date="2024-03" db="EMBL/GenBank/DDBJ databases">
        <title>Human intestinal bacterial collection.</title>
        <authorList>
            <person name="Pauvert C."/>
            <person name="Hitch T.C.A."/>
            <person name="Clavel T."/>
        </authorList>
    </citation>
    <scope>NUCLEOTIDE SEQUENCE [LARGE SCALE GENOMIC DNA]</scope>
    <source>
        <strain evidence="1 2">CLA-SR-H028</strain>
    </source>
</reference>
<proteinExistence type="predicted"/>
<dbReference type="RefSeq" id="WP_147398953.1">
    <property type="nucleotide sequence ID" value="NZ_JBBMFP010000057.1"/>
</dbReference>
<comment type="caution">
    <text evidence="1">The sequence shown here is derived from an EMBL/GenBank/DDBJ whole genome shotgun (WGS) entry which is preliminary data.</text>
</comment>
<organism evidence="1 2">
    <name type="scientific">Blautia caccae</name>
    <dbReference type="NCBI Taxonomy" id="3133175"/>
    <lineage>
        <taxon>Bacteria</taxon>
        <taxon>Bacillati</taxon>
        <taxon>Bacillota</taxon>
        <taxon>Clostridia</taxon>
        <taxon>Lachnospirales</taxon>
        <taxon>Lachnospiraceae</taxon>
        <taxon>Blautia</taxon>
    </lineage>
</organism>
<protein>
    <submittedName>
        <fullName evidence="1">Uncharacterized protein</fullName>
    </submittedName>
</protein>
<accession>A0ABV1DVM8</accession>
<sequence>MEEYKRLFDVYLRMAVRLYDPQRPYDNLEVCCRQCIRLREQLLGMCQLLEATGDMTMEEAEKESKRIISEFSTIRLFHAYIGEGECYVYTEFAPVRDTE</sequence>
<keyword evidence="2" id="KW-1185">Reference proteome</keyword>